<evidence type="ECO:0000256" key="7">
    <source>
        <dbReference type="ARBA" id="ARBA00023136"/>
    </source>
</evidence>
<dbReference type="SUPFAM" id="SSF51445">
    <property type="entry name" value="(Trans)glycosidases"/>
    <property type="match status" value="1"/>
</dbReference>
<evidence type="ECO:0000313" key="17">
    <source>
        <dbReference type="Proteomes" id="UP000077266"/>
    </source>
</evidence>
<evidence type="ECO:0000256" key="10">
    <source>
        <dbReference type="ARBA" id="ARBA00023316"/>
    </source>
</evidence>
<dbReference type="GO" id="GO:0005886">
    <property type="term" value="C:plasma membrane"/>
    <property type="evidence" value="ECO:0007669"/>
    <property type="project" value="UniProtKB-SubCell"/>
</dbReference>
<evidence type="ECO:0000256" key="3">
    <source>
        <dbReference type="ARBA" id="ARBA00008773"/>
    </source>
</evidence>
<feature type="chain" id="PRO_5007856244" description="glucan endo-1,3-beta-D-glucosidase" evidence="15">
    <location>
        <begin position="23"/>
        <end position="363"/>
    </location>
</feature>
<dbReference type="GO" id="GO:0005576">
    <property type="term" value="C:extracellular region"/>
    <property type="evidence" value="ECO:0007669"/>
    <property type="project" value="TreeGrafter"/>
</dbReference>
<dbReference type="PANTHER" id="PTHR16631">
    <property type="entry name" value="GLUCAN 1,3-BETA-GLUCOSIDASE"/>
    <property type="match status" value="1"/>
</dbReference>
<dbReference type="GO" id="GO:0009986">
    <property type="term" value="C:cell surface"/>
    <property type="evidence" value="ECO:0007669"/>
    <property type="project" value="TreeGrafter"/>
</dbReference>
<evidence type="ECO:0000313" key="16">
    <source>
        <dbReference type="EMBL" id="KZV83430.1"/>
    </source>
</evidence>
<dbReference type="GO" id="GO:0000272">
    <property type="term" value="P:polysaccharide catabolic process"/>
    <property type="evidence" value="ECO:0007669"/>
    <property type="project" value="UniProtKB-KW"/>
</dbReference>
<comment type="catalytic activity">
    <reaction evidence="1">
        <text>Hydrolysis of (1-&gt;3)-beta-D-glucosidic linkages in (1-&gt;3)-beta-D-glucans.</text>
        <dbReference type="EC" id="3.2.1.39"/>
    </reaction>
</comment>
<keyword evidence="11" id="KW-0624">Polysaccharide degradation</keyword>
<evidence type="ECO:0000256" key="12">
    <source>
        <dbReference type="ARBA" id="ARBA00037649"/>
    </source>
</evidence>
<reference evidence="16 17" key="1">
    <citation type="journal article" date="2016" name="Mol. Biol. Evol.">
        <title>Comparative Genomics of Early-Diverging Mushroom-Forming Fungi Provides Insights into the Origins of Lignocellulose Decay Capabilities.</title>
        <authorList>
            <person name="Nagy L.G."/>
            <person name="Riley R."/>
            <person name="Tritt A."/>
            <person name="Adam C."/>
            <person name="Daum C."/>
            <person name="Floudas D."/>
            <person name="Sun H."/>
            <person name="Yadav J.S."/>
            <person name="Pangilinan J."/>
            <person name="Larsson K.H."/>
            <person name="Matsuura K."/>
            <person name="Barry K."/>
            <person name="Labutti K."/>
            <person name="Kuo R."/>
            <person name="Ohm R.A."/>
            <person name="Bhattacharya S.S."/>
            <person name="Shirouzu T."/>
            <person name="Yoshinaga Y."/>
            <person name="Martin F.M."/>
            <person name="Grigoriev I.V."/>
            <person name="Hibbett D.S."/>
        </authorList>
    </citation>
    <scope>NUCLEOTIDE SEQUENCE [LARGE SCALE GENOMIC DNA]</scope>
    <source>
        <strain evidence="16 17">HHB12029</strain>
    </source>
</reference>
<sequence length="363" mass="39005">MFSLKSLVLALATLSLSTSSYAAPATGLRRRTCKAKPSKVTGAANFAPAPTANTNTTVSKPKPAGCFPSAGFQTPDSPTKFDLDDWWCSSDSEYAFLGFSYGVNGCPSKSSMTSSFKQMRSDFGARYIRMYATCDRSGFFDDVVEAAYDAGLGVYALVWLGFDGDDSYKGRLNSLLNTVKTNKLAPYVIRSIAIGSEAMFDNAISASALASTIKSVKGQVKKYGITVSTSDMAYQYTQNKNVLNAVDNVQLNVLPFFSGAATTGARANVMSDINSVKSAGKKVILTQTGWPSNQSVWKANAASAVASVNSEKAYFDYLDDQCSTFKKSGSAWFAHIWDDNQLGGWGIVNNGKAKFDFNARSKC</sequence>
<dbReference type="AlphaFoldDB" id="A0A165CYC9"/>
<comment type="subcellular location">
    <subcellularLocation>
        <location evidence="2">Cell membrane</location>
        <topology evidence="2">Single-pass type II membrane protein</topology>
    </subcellularLocation>
</comment>
<comment type="function">
    <text evidence="12">Glucanases play a role in cell expansion during growth, in cell-cell fusion during mating, and in spore release during sporulation. This enzyme may be involved in beta-glucan degradation. Active on laminarin and lichenan.</text>
</comment>
<evidence type="ECO:0000256" key="13">
    <source>
        <dbReference type="ARBA" id="ARBA00042373"/>
    </source>
</evidence>
<dbReference type="InterPro" id="IPR050732">
    <property type="entry name" value="Beta-glucan_modifiers"/>
</dbReference>
<evidence type="ECO:0000256" key="15">
    <source>
        <dbReference type="SAM" id="SignalP"/>
    </source>
</evidence>
<keyword evidence="9" id="KW-0119">Carbohydrate metabolism</keyword>
<evidence type="ECO:0000256" key="6">
    <source>
        <dbReference type="ARBA" id="ARBA00022801"/>
    </source>
</evidence>
<dbReference type="InterPro" id="IPR017853">
    <property type="entry name" value="GH"/>
</dbReference>
<keyword evidence="7" id="KW-0472">Membrane</keyword>
<dbReference type="InParanoid" id="A0A165CYC9"/>
<protein>
    <recommendedName>
        <fullName evidence="4">glucan endo-1,3-beta-D-glucosidase</fullName>
        <ecNumber evidence="4">3.2.1.39</ecNumber>
    </recommendedName>
    <alternativeName>
        <fullName evidence="14">Endo-1,3-beta-glucanase btgC</fullName>
    </alternativeName>
    <alternativeName>
        <fullName evidence="13">Laminarinase btgC</fullName>
    </alternativeName>
</protein>
<keyword evidence="15" id="KW-0732">Signal</keyword>
<evidence type="ECO:0000256" key="14">
    <source>
        <dbReference type="ARBA" id="ARBA00043078"/>
    </source>
</evidence>
<evidence type="ECO:0000256" key="11">
    <source>
        <dbReference type="ARBA" id="ARBA00023326"/>
    </source>
</evidence>
<dbReference type="Proteomes" id="UP000077266">
    <property type="component" value="Unassembled WGS sequence"/>
</dbReference>
<keyword evidence="6 16" id="KW-0378">Hydrolase</keyword>
<keyword evidence="17" id="KW-1185">Reference proteome</keyword>
<evidence type="ECO:0000256" key="8">
    <source>
        <dbReference type="ARBA" id="ARBA00023180"/>
    </source>
</evidence>
<keyword evidence="10" id="KW-0961">Cell wall biogenesis/degradation</keyword>
<keyword evidence="8" id="KW-0325">Glycoprotein</keyword>
<feature type="signal peptide" evidence="15">
    <location>
        <begin position="1"/>
        <end position="22"/>
    </location>
</feature>
<evidence type="ECO:0000256" key="2">
    <source>
        <dbReference type="ARBA" id="ARBA00004401"/>
    </source>
</evidence>
<evidence type="ECO:0000256" key="9">
    <source>
        <dbReference type="ARBA" id="ARBA00023277"/>
    </source>
</evidence>
<dbReference type="GO" id="GO:0042973">
    <property type="term" value="F:glucan endo-1,3-beta-D-glucosidase activity"/>
    <property type="evidence" value="ECO:0007669"/>
    <property type="project" value="UniProtKB-EC"/>
</dbReference>
<dbReference type="EMBL" id="KV426271">
    <property type="protein sequence ID" value="KZV83430.1"/>
    <property type="molecule type" value="Genomic_DNA"/>
</dbReference>
<comment type="similarity">
    <text evidence="3">Belongs to the glycosyl hydrolase 17 family.</text>
</comment>
<dbReference type="GO" id="GO:0071555">
    <property type="term" value="P:cell wall organization"/>
    <property type="evidence" value="ECO:0007669"/>
    <property type="project" value="UniProtKB-KW"/>
</dbReference>
<evidence type="ECO:0000256" key="4">
    <source>
        <dbReference type="ARBA" id="ARBA00012780"/>
    </source>
</evidence>
<name>A0A165CYC9_EXIGL</name>
<dbReference type="PANTHER" id="PTHR16631:SF17">
    <property type="entry name" value="GLUCAN ENDO-1,3-BETA-GLUCOSIDASE BTGC"/>
    <property type="match status" value="1"/>
</dbReference>
<proteinExistence type="inferred from homology"/>
<evidence type="ECO:0000256" key="1">
    <source>
        <dbReference type="ARBA" id="ARBA00000382"/>
    </source>
</evidence>
<dbReference type="OrthoDB" id="77201at2759"/>
<gene>
    <name evidence="16" type="ORF">EXIGLDRAFT_728373</name>
</gene>
<keyword evidence="5" id="KW-1003">Cell membrane</keyword>
<organism evidence="16 17">
    <name type="scientific">Exidia glandulosa HHB12029</name>
    <dbReference type="NCBI Taxonomy" id="1314781"/>
    <lineage>
        <taxon>Eukaryota</taxon>
        <taxon>Fungi</taxon>
        <taxon>Dikarya</taxon>
        <taxon>Basidiomycota</taxon>
        <taxon>Agaricomycotina</taxon>
        <taxon>Agaricomycetes</taxon>
        <taxon>Auriculariales</taxon>
        <taxon>Exidiaceae</taxon>
        <taxon>Exidia</taxon>
    </lineage>
</organism>
<evidence type="ECO:0000256" key="5">
    <source>
        <dbReference type="ARBA" id="ARBA00022475"/>
    </source>
</evidence>
<accession>A0A165CYC9</accession>
<dbReference type="EC" id="3.2.1.39" evidence="4"/>
<dbReference type="GO" id="GO:0009277">
    <property type="term" value="C:fungal-type cell wall"/>
    <property type="evidence" value="ECO:0007669"/>
    <property type="project" value="TreeGrafter"/>
</dbReference>